<evidence type="ECO:0000256" key="5">
    <source>
        <dbReference type="ARBA" id="ARBA00022833"/>
    </source>
</evidence>
<dbReference type="PANTHER" id="PTHR33202:SF1">
    <property type="entry name" value="FERRIC UPTAKE REGULATION PROTEIN"/>
    <property type="match status" value="1"/>
</dbReference>
<dbReference type="Proteomes" id="UP001596022">
    <property type="component" value="Unassembled WGS sequence"/>
</dbReference>
<dbReference type="InterPro" id="IPR036390">
    <property type="entry name" value="WH_DNA-bd_sf"/>
</dbReference>
<dbReference type="PANTHER" id="PTHR33202">
    <property type="entry name" value="ZINC UPTAKE REGULATION PROTEIN"/>
    <property type="match status" value="1"/>
</dbReference>
<evidence type="ECO:0000313" key="10">
    <source>
        <dbReference type="Proteomes" id="UP001596022"/>
    </source>
</evidence>
<sequence>MNVDEALALLKEKGYRPTEKRKEILTYLSHQNKYISVKEVIDFLKKDNPGLSYETVYKNLALFAEFGILEETELDGEKRYQLRCDTDHHHHHLICLKCGKSRTIENCPMGELPKVDGFDITGHKFEIYGYCRECH</sequence>
<reference evidence="10" key="1">
    <citation type="journal article" date="2019" name="Int. J. Syst. Evol. Microbiol.">
        <title>The Global Catalogue of Microorganisms (GCM) 10K type strain sequencing project: providing services to taxonomists for standard genome sequencing and annotation.</title>
        <authorList>
            <consortium name="The Broad Institute Genomics Platform"/>
            <consortium name="The Broad Institute Genome Sequencing Center for Infectious Disease"/>
            <person name="Wu L."/>
            <person name="Ma J."/>
        </authorList>
    </citation>
    <scope>NUCLEOTIDE SEQUENCE [LARGE SCALE GENOMIC DNA]</scope>
    <source>
        <strain evidence="10">CGMCC 1.16306</strain>
    </source>
</reference>
<evidence type="ECO:0000256" key="3">
    <source>
        <dbReference type="ARBA" id="ARBA00022490"/>
    </source>
</evidence>
<evidence type="ECO:0000256" key="8">
    <source>
        <dbReference type="ARBA" id="ARBA00023163"/>
    </source>
</evidence>
<comment type="similarity">
    <text evidence="2">Belongs to the Fur family.</text>
</comment>
<keyword evidence="7" id="KW-0238">DNA-binding</keyword>
<dbReference type="InterPro" id="IPR002481">
    <property type="entry name" value="FUR"/>
</dbReference>
<evidence type="ECO:0000313" key="9">
    <source>
        <dbReference type="EMBL" id="MFC4618334.1"/>
    </source>
</evidence>
<keyword evidence="10" id="KW-1185">Reference proteome</keyword>
<gene>
    <name evidence="9" type="ORF">ACFO4N_06265</name>
</gene>
<evidence type="ECO:0000256" key="2">
    <source>
        <dbReference type="ARBA" id="ARBA00007957"/>
    </source>
</evidence>
<evidence type="ECO:0000256" key="7">
    <source>
        <dbReference type="ARBA" id="ARBA00023125"/>
    </source>
</evidence>
<organism evidence="9 10">
    <name type="scientific">Camelliibacillus cellulosilyticus</name>
    <dbReference type="NCBI Taxonomy" id="2174486"/>
    <lineage>
        <taxon>Bacteria</taxon>
        <taxon>Bacillati</taxon>
        <taxon>Bacillota</taxon>
        <taxon>Bacilli</taxon>
        <taxon>Bacillales</taxon>
        <taxon>Sporolactobacillaceae</taxon>
        <taxon>Camelliibacillus</taxon>
    </lineage>
</organism>
<comment type="caution">
    <text evidence="9">The sequence shown here is derived from an EMBL/GenBank/DDBJ whole genome shotgun (WGS) entry which is preliminary data.</text>
</comment>
<keyword evidence="4" id="KW-0678">Repressor</keyword>
<comment type="subcellular location">
    <subcellularLocation>
        <location evidence="1">Cytoplasm</location>
    </subcellularLocation>
</comment>
<evidence type="ECO:0000256" key="4">
    <source>
        <dbReference type="ARBA" id="ARBA00022491"/>
    </source>
</evidence>
<evidence type="ECO:0000256" key="6">
    <source>
        <dbReference type="ARBA" id="ARBA00023015"/>
    </source>
</evidence>
<dbReference type="InterPro" id="IPR036388">
    <property type="entry name" value="WH-like_DNA-bd_sf"/>
</dbReference>
<keyword evidence="8" id="KW-0804">Transcription</keyword>
<dbReference type="Gene3D" id="3.30.1490.190">
    <property type="match status" value="1"/>
</dbReference>
<name>A0ABV9GME4_9BACL</name>
<dbReference type="CDD" id="cd07153">
    <property type="entry name" value="Fur_like"/>
    <property type="match status" value="1"/>
</dbReference>
<dbReference type="EMBL" id="JBHSFW010000001">
    <property type="protein sequence ID" value="MFC4618334.1"/>
    <property type="molecule type" value="Genomic_DNA"/>
</dbReference>
<keyword evidence="5" id="KW-0862">Zinc</keyword>
<protein>
    <submittedName>
        <fullName evidence="9">Fur family transcriptional regulator</fullName>
    </submittedName>
</protein>
<evidence type="ECO:0000256" key="1">
    <source>
        <dbReference type="ARBA" id="ARBA00004496"/>
    </source>
</evidence>
<keyword evidence="6" id="KW-0805">Transcription regulation</keyword>
<dbReference type="InterPro" id="IPR043135">
    <property type="entry name" value="Fur_C"/>
</dbReference>
<proteinExistence type="inferred from homology"/>
<dbReference type="Gene3D" id="1.10.10.10">
    <property type="entry name" value="Winged helix-like DNA-binding domain superfamily/Winged helix DNA-binding domain"/>
    <property type="match status" value="1"/>
</dbReference>
<dbReference type="Pfam" id="PF01475">
    <property type="entry name" value="FUR"/>
    <property type="match status" value="1"/>
</dbReference>
<dbReference type="RefSeq" id="WP_376845330.1">
    <property type="nucleotide sequence ID" value="NZ_JBHSFW010000001.1"/>
</dbReference>
<accession>A0ABV9GME4</accession>
<keyword evidence="3" id="KW-0963">Cytoplasm</keyword>
<dbReference type="SUPFAM" id="SSF46785">
    <property type="entry name" value="Winged helix' DNA-binding domain"/>
    <property type="match status" value="1"/>
</dbReference>